<evidence type="ECO:0000256" key="1">
    <source>
        <dbReference type="ARBA" id="ARBA00023157"/>
    </source>
</evidence>
<dbReference type="GO" id="GO:0043252">
    <property type="term" value="P:sodium-independent organic anion transport"/>
    <property type="evidence" value="ECO:0007669"/>
    <property type="project" value="TreeGrafter"/>
</dbReference>
<dbReference type="InterPro" id="IPR036259">
    <property type="entry name" value="MFS_trans_sf"/>
</dbReference>
<dbReference type="GO" id="GO:0015347">
    <property type="term" value="F:sodium-independent organic anion transmembrane transporter activity"/>
    <property type="evidence" value="ECO:0007669"/>
    <property type="project" value="TreeGrafter"/>
</dbReference>
<evidence type="ECO:0000313" key="7">
    <source>
        <dbReference type="WBParaSite" id="HDID_0000780501-mRNA-1"/>
    </source>
</evidence>
<dbReference type="STRING" id="6216.A0A158QER2"/>
<accession>A0A158QER2</accession>
<evidence type="ECO:0000313" key="4">
    <source>
        <dbReference type="EMBL" id="VUZ44172.1"/>
    </source>
</evidence>
<proteinExistence type="predicted"/>
<dbReference type="SUPFAM" id="SSF103473">
    <property type="entry name" value="MFS general substrate transporter"/>
    <property type="match status" value="3"/>
</dbReference>
<dbReference type="WBParaSite" id="HDID_0000780501-mRNA-1">
    <property type="protein sequence ID" value="HDID_0000780501-mRNA-1"/>
    <property type="gene ID" value="HDID_0000780501"/>
</dbReference>
<name>A0A158QER2_HYMDI</name>
<dbReference type="Proteomes" id="UP000321570">
    <property type="component" value="Unassembled WGS sequence"/>
</dbReference>
<dbReference type="EMBL" id="UYSG01010982">
    <property type="protein sequence ID" value="VDL60121.1"/>
    <property type="molecule type" value="Genomic_DNA"/>
</dbReference>
<dbReference type="PANTHER" id="PTHR11388">
    <property type="entry name" value="ORGANIC ANION TRANSPORTER"/>
    <property type="match status" value="1"/>
</dbReference>
<dbReference type="Pfam" id="PF03137">
    <property type="entry name" value="OATP"/>
    <property type="match status" value="2"/>
</dbReference>
<feature type="compositionally biased region" description="Pro residues" evidence="2">
    <location>
        <begin position="148"/>
        <end position="157"/>
    </location>
</feature>
<dbReference type="InterPro" id="IPR004156">
    <property type="entry name" value="OATP"/>
</dbReference>
<keyword evidence="6" id="KW-1185">Reference proteome</keyword>
<dbReference type="GO" id="GO:0016323">
    <property type="term" value="C:basolateral plasma membrane"/>
    <property type="evidence" value="ECO:0007669"/>
    <property type="project" value="TreeGrafter"/>
</dbReference>
<protein>
    <submittedName>
        <fullName evidence="7">Solute carrier organic anion transporter family member</fullName>
    </submittedName>
</protein>
<organism evidence="7">
    <name type="scientific">Hymenolepis diminuta</name>
    <name type="common">Rat tapeworm</name>
    <dbReference type="NCBI Taxonomy" id="6216"/>
    <lineage>
        <taxon>Eukaryota</taxon>
        <taxon>Metazoa</taxon>
        <taxon>Spiralia</taxon>
        <taxon>Lophotrochozoa</taxon>
        <taxon>Platyhelminthes</taxon>
        <taxon>Cestoda</taxon>
        <taxon>Eucestoda</taxon>
        <taxon>Cyclophyllidea</taxon>
        <taxon>Hymenolepididae</taxon>
        <taxon>Hymenolepis</taxon>
    </lineage>
</organism>
<keyword evidence="1" id="KW-1015">Disulfide bond</keyword>
<dbReference type="OrthoDB" id="5062115at2759"/>
<evidence type="ECO:0000313" key="3">
    <source>
        <dbReference type="EMBL" id="VDL60121.1"/>
    </source>
</evidence>
<gene>
    <name evidence="3" type="ORF">HDID_LOCUS7803</name>
    <name evidence="4" type="ORF">WMSIL1_LOCUS4603</name>
</gene>
<dbReference type="EMBL" id="CABIJS010000123">
    <property type="protein sequence ID" value="VUZ44172.1"/>
    <property type="molecule type" value="Genomic_DNA"/>
</dbReference>
<dbReference type="AlphaFoldDB" id="A0A158QER2"/>
<reference evidence="4 6" key="3">
    <citation type="submission" date="2019-07" db="EMBL/GenBank/DDBJ databases">
        <authorList>
            <person name="Jastrzebski P J."/>
            <person name="Paukszto L."/>
            <person name="Jastrzebski P J."/>
        </authorList>
    </citation>
    <scope>NUCLEOTIDE SEQUENCE [LARGE SCALE GENOMIC DNA]</scope>
    <source>
        <strain evidence="4 6">WMS-il1</strain>
    </source>
</reference>
<feature type="compositionally biased region" description="Polar residues" evidence="2">
    <location>
        <begin position="488"/>
        <end position="502"/>
    </location>
</feature>
<evidence type="ECO:0000256" key="2">
    <source>
        <dbReference type="SAM" id="MobiDB-lite"/>
    </source>
</evidence>
<dbReference type="Proteomes" id="UP000274504">
    <property type="component" value="Unassembled WGS sequence"/>
</dbReference>
<evidence type="ECO:0000313" key="6">
    <source>
        <dbReference type="Proteomes" id="UP000321570"/>
    </source>
</evidence>
<feature type="region of interest" description="Disordered" evidence="2">
    <location>
        <begin position="141"/>
        <end position="167"/>
    </location>
</feature>
<dbReference type="CDD" id="cd17336">
    <property type="entry name" value="MFS_SLCO_OATP"/>
    <property type="match status" value="1"/>
</dbReference>
<evidence type="ECO:0000313" key="5">
    <source>
        <dbReference type="Proteomes" id="UP000274504"/>
    </source>
</evidence>
<dbReference type="PANTHER" id="PTHR11388:SF142">
    <property type="entry name" value="SOLUTE CARRIER ORGANIC ANION TRANSPORTER FAMILY MEMBER 5A1"/>
    <property type="match status" value="1"/>
</dbReference>
<reference evidence="7" key="1">
    <citation type="submission" date="2016-04" db="UniProtKB">
        <authorList>
            <consortium name="WormBaseParasite"/>
        </authorList>
    </citation>
    <scope>IDENTIFICATION</scope>
</reference>
<reference evidence="3 5" key="2">
    <citation type="submission" date="2018-11" db="EMBL/GenBank/DDBJ databases">
        <authorList>
            <consortium name="Pathogen Informatics"/>
        </authorList>
    </citation>
    <scope>NUCLEOTIDE SEQUENCE [LARGE SCALE GENOMIC DNA]</scope>
</reference>
<feature type="region of interest" description="Disordered" evidence="2">
    <location>
        <begin position="477"/>
        <end position="509"/>
    </location>
</feature>
<dbReference type="NCBIfam" id="TIGR00805">
    <property type="entry name" value="oat"/>
    <property type="match status" value="1"/>
</dbReference>
<sequence length="1057" mass="114838">MNSPSWNCPAPPPRSRSCSKTASNTSLFDWNENVLNYVYSCMHPPSYYYTQSQFQSTNPQPSRTGVFRKAHRRIVSATSPHVFQQASLGVTSKPSRLAVSGIRGHCRNASDPGIHLYFPPPPPIFIPPSTTTLIDEKDGISIPQLASPSPPPPPSPSPQQTLPPDTIDNVDKMILSSKPIPSDAEDSTCLVPCLQPWATSLVLLISLCTMSFFQSLVSSGYLSSIITTLERRFDLTSRQVGYMYCCYEITSVLATIGFSFVNATRTNRPRIIGILGLVLGSGFGLFALPHWLSGPYNPGKIMGMPNRRGGSRTLCSELAVENATYLPPPFIDRSHCNQTEVTILKIGEKAVIASDYTVALPVFCCAMALAGFGSSSLFVLAPTFFWDNLAPEQYPLYSGLLYSSAGLGPAFGFMAGAAFLQIYIDAPSIQPPSASQLDVFSQSWLGAWWLGMVIFGVIACLPAIPVLLFPRRLPTRPEDGSGEGVSMSLESTTANTTALSTPENDEKMGVCEPRVYPPPNCPGRFPEPIPEASEAPVLHLSREQSSLPTSCSPEVDYKLHRRQASRGDNGCGVFQMTSSQKQQATSILPLPASSQLPSGLLTTPLKHRRDKGFASAFSRWKSSFSRKYRGRMRVFLRVVTNPIWLGVTATTVTENTIVSAYLTYAAKYLQAQFRVPAHLASIHTGAVVVPSAVLGVLTGALLMRHFRPSITRTLLAVLLPLFATLATVLILMLGLNCSANQMAGVSSTYDGKPNWLFGGSFLQHPSNLTAPCNAVCRVRADRDGNVGRGDSQFSCPLASDYNPVCWESLTDEGGNSYKKRQMSFLNPCLAGCSGQSYQIDGNGKTIEVYTDCNCVTNTTLAPLGVHVIGARKPIVGGTAKQGVCNPLCPNYIPFLIVTFLTIFLTSVNQNPSNVVTLSCVDPEDGTAALGLQVFFARTLAFIPTPIYFGALMDRTCRVRALPQQLVCESYLNSSSSQSSPHFLLLSAMKLASLEGACLEYDVHTLPFAWLGGVTVFKCFSIVIALVTWRYSCRLDASQEKQNLSTLKGDDPQEQQYR</sequence>
<dbReference type="Gene3D" id="1.20.1250.20">
    <property type="entry name" value="MFS general substrate transporter like domains"/>
    <property type="match status" value="1"/>
</dbReference>